<comment type="caution">
    <text evidence="1">The sequence shown here is derived from an EMBL/GenBank/DDBJ whole genome shotgun (WGS) entry which is preliminary data.</text>
</comment>
<feature type="non-terminal residue" evidence="1">
    <location>
        <position position="40"/>
    </location>
</feature>
<proteinExistence type="predicted"/>
<organism evidence="1">
    <name type="scientific">marine sediment metagenome</name>
    <dbReference type="NCBI Taxonomy" id="412755"/>
    <lineage>
        <taxon>unclassified sequences</taxon>
        <taxon>metagenomes</taxon>
        <taxon>ecological metagenomes</taxon>
    </lineage>
</organism>
<name>X1JIZ3_9ZZZZ</name>
<sequence length="40" mass="4473">KINPSGIKYYWKKQIAPASIRVLKAAGFTRADILGIKKLD</sequence>
<dbReference type="EMBL" id="BARU01049599">
    <property type="protein sequence ID" value="GAH94701.1"/>
    <property type="molecule type" value="Genomic_DNA"/>
</dbReference>
<evidence type="ECO:0000313" key="1">
    <source>
        <dbReference type="EMBL" id="GAH94701.1"/>
    </source>
</evidence>
<gene>
    <name evidence="1" type="ORF">S03H2_72902</name>
</gene>
<dbReference type="AlphaFoldDB" id="X1JIZ3"/>
<reference evidence="1" key="1">
    <citation type="journal article" date="2014" name="Front. Microbiol.">
        <title>High frequency of phylogenetically diverse reductive dehalogenase-homologous genes in deep subseafloor sedimentary metagenomes.</title>
        <authorList>
            <person name="Kawai M."/>
            <person name="Futagami T."/>
            <person name="Toyoda A."/>
            <person name="Takaki Y."/>
            <person name="Nishi S."/>
            <person name="Hori S."/>
            <person name="Arai W."/>
            <person name="Tsubouchi T."/>
            <person name="Morono Y."/>
            <person name="Uchiyama I."/>
            <person name="Ito T."/>
            <person name="Fujiyama A."/>
            <person name="Inagaki F."/>
            <person name="Takami H."/>
        </authorList>
    </citation>
    <scope>NUCLEOTIDE SEQUENCE</scope>
    <source>
        <strain evidence="1">Expedition CK06-06</strain>
    </source>
</reference>
<feature type="non-terminal residue" evidence="1">
    <location>
        <position position="1"/>
    </location>
</feature>
<accession>X1JIZ3</accession>
<protein>
    <submittedName>
        <fullName evidence="1">Uncharacterized protein</fullName>
    </submittedName>
</protein>